<sequence length="154" mass="16605">MKSENGYENTTIITKTPDLPVIDITADYITIEGFTVYGATESAGINLALNAAHCIISKNRCGIDSDHSNETGILVGLYSFWGFGHVYDNIVSQNICIGNDTGISLEFSKYNTVTGNQCLSNNTGIYIKGEDDGGVFLTIPSQINTVSFNTCSQK</sequence>
<gene>
    <name evidence="2" type="ORF">OMM_13845</name>
</gene>
<comment type="caution">
    <text evidence="2">The sequence shown here is derived from an EMBL/GenBank/DDBJ whole genome shotgun (WGS) entry which is preliminary data.</text>
</comment>
<protein>
    <recommendedName>
        <fullName evidence="1">Periplasmic copper-binding protein NosD beta helix domain-containing protein</fullName>
    </recommendedName>
</protein>
<feature type="domain" description="Periplasmic copper-binding protein NosD beta helix" evidence="1">
    <location>
        <begin position="85"/>
        <end position="131"/>
    </location>
</feature>
<dbReference type="InterPro" id="IPR007742">
    <property type="entry name" value="NosD_dom"/>
</dbReference>
<evidence type="ECO:0000259" key="1">
    <source>
        <dbReference type="Pfam" id="PF05048"/>
    </source>
</evidence>
<dbReference type="AlphaFoldDB" id="A0A1V1NT14"/>
<dbReference type="SMART" id="SM00710">
    <property type="entry name" value="PbH1"/>
    <property type="match status" value="3"/>
</dbReference>
<name>A0A1V1NT14_9BACT</name>
<proteinExistence type="predicted"/>
<dbReference type="Proteomes" id="UP000189670">
    <property type="component" value="Unassembled WGS sequence"/>
</dbReference>
<dbReference type="InterPro" id="IPR012334">
    <property type="entry name" value="Pectin_lyas_fold"/>
</dbReference>
<dbReference type="InterPro" id="IPR022441">
    <property type="entry name" value="Para_beta_helix_rpt-2"/>
</dbReference>
<reference evidence="3" key="1">
    <citation type="submission" date="2012-11" db="EMBL/GenBank/DDBJ databases">
        <authorList>
            <person name="Lucero-Rivera Y.E."/>
            <person name="Tovar-Ramirez D."/>
        </authorList>
    </citation>
    <scope>NUCLEOTIDE SEQUENCE [LARGE SCALE GENOMIC DNA]</scope>
    <source>
        <strain evidence="3">Araruama</strain>
    </source>
</reference>
<evidence type="ECO:0000313" key="3">
    <source>
        <dbReference type="Proteomes" id="UP000189670"/>
    </source>
</evidence>
<dbReference type="InterPro" id="IPR006626">
    <property type="entry name" value="PbH1"/>
</dbReference>
<accession>A0A1V1NT14</accession>
<dbReference type="EMBL" id="ATBP01002578">
    <property type="protein sequence ID" value="ETR65704.1"/>
    <property type="molecule type" value="Genomic_DNA"/>
</dbReference>
<dbReference type="Pfam" id="PF05048">
    <property type="entry name" value="NosD"/>
    <property type="match status" value="1"/>
</dbReference>
<dbReference type="InterPro" id="IPR011050">
    <property type="entry name" value="Pectin_lyase_fold/virulence"/>
</dbReference>
<evidence type="ECO:0000313" key="2">
    <source>
        <dbReference type="EMBL" id="ETR65704.1"/>
    </source>
</evidence>
<organism evidence="2 3">
    <name type="scientific">Candidatus Magnetoglobus multicellularis str. Araruama</name>
    <dbReference type="NCBI Taxonomy" id="890399"/>
    <lineage>
        <taxon>Bacteria</taxon>
        <taxon>Pseudomonadati</taxon>
        <taxon>Thermodesulfobacteriota</taxon>
        <taxon>Desulfobacteria</taxon>
        <taxon>Desulfobacterales</taxon>
        <taxon>Desulfobacteraceae</taxon>
        <taxon>Candidatus Magnetoglobus</taxon>
    </lineage>
</organism>
<dbReference type="SUPFAM" id="SSF51126">
    <property type="entry name" value="Pectin lyase-like"/>
    <property type="match status" value="1"/>
</dbReference>
<dbReference type="NCBIfam" id="TIGR03804">
    <property type="entry name" value="para_beta_helix"/>
    <property type="match status" value="2"/>
</dbReference>
<dbReference type="Gene3D" id="2.160.20.10">
    <property type="entry name" value="Single-stranded right-handed beta-helix, Pectin lyase-like"/>
    <property type="match status" value="1"/>
</dbReference>